<proteinExistence type="predicted"/>
<gene>
    <name evidence="3" type="ORF">METZ01_LOCUS266166</name>
</gene>
<dbReference type="InterPro" id="IPR013974">
    <property type="entry name" value="SAF"/>
</dbReference>
<organism evidence="3">
    <name type="scientific">marine metagenome</name>
    <dbReference type="NCBI Taxonomy" id="408172"/>
    <lineage>
        <taxon>unclassified sequences</taxon>
        <taxon>metagenomes</taxon>
        <taxon>ecological metagenomes</taxon>
    </lineage>
</organism>
<feature type="domain" description="SAF" evidence="2">
    <location>
        <begin position="13"/>
        <end position="91"/>
    </location>
</feature>
<accession>A0A382JPQ6</accession>
<evidence type="ECO:0000313" key="3">
    <source>
        <dbReference type="EMBL" id="SVC13312.1"/>
    </source>
</evidence>
<protein>
    <recommendedName>
        <fullName evidence="2">SAF domain-containing protein</fullName>
    </recommendedName>
</protein>
<keyword evidence="1" id="KW-0456">Lyase</keyword>
<reference evidence="3" key="1">
    <citation type="submission" date="2018-05" db="EMBL/GenBank/DDBJ databases">
        <authorList>
            <person name="Lanie J.A."/>
            <person name="Ng W.-L."/>
            <person name="Kazmierczak K.M."/>
            <person name="Andrzejewski T.M."/>
            <person name="Davidsen T.M."/>
            <person name="Wayne K.J."/>
            <person name="Tettelin H."/>
            <person name="Glass J.I."/>
            <person name="Rusch D."/>
            <person name="Podicherti R."/>
            <person name="Tsui H.-C.T."/>
            <person name="Winkler M.E."/>
        </authorList>
    </citation>
    <scope>NUCLEOTIDE SEQUENCE</scope>
</reference>
<dbReference type="Gene3D" id="2.30.130.110">
    <property type="match status" value="1"/>
</dbReference>
<evidence type="ECO:0000256" key="1">
    <source>
        <dbReference type="ARBA" id="ARBA00023239"/>
    </source>
</evidence>
<dbReference type="AlphaFoldDB" id="A0A382JPQ6"/>
<dbReference type="GO" id="GO:0016829">
    <property type="term" value="F:lyase activity"/>
    <property type="evidence" value="ECO:0007669"/>
    <property type="project" value="UniProtKB-KW"/>
</dbReference>
<dbReference type="SMART" id="SM00858">
    <property type="entry name" value="SAF"/>
    <property type="match status" value="1"/>
</dbReference>
<evidence type="ECO:0000259" key="2">
    <source>
        <dbReference type="SMART" id="SM00858"/>
    </source>
</evidence>
<name>A0A382JPQ6_9ZZZZ</name>
<dbReference type="EMBL" id="UINC01075283">
    <property type="protein sequence ID" value="SVC13312.1"/>
    <property type="molecule type" value="Genomic_DNA"/>
</dbReference>
<dbReference type="CDD" id="cd11613">
    <property type="entry name" value="SAF_AH_GD"/>
    <property type="match status" value="1"/>
</dbReference>
<sequence length="95" mass="10777">MPQTDLIIHDEKDNVAVVVIDKTSKNQECIGWIMENDKTIKIKSINEIPLGHKIALKDFKVGDTILKYGHDIGKVVALIKKGDHVHVHNVKTKKW</sequence>
<dbReference type="InterPro" id="IPR044144">
    <property type="entry name" value="SAF_UxaA/GarD"/>
</dbReference>